<dbReference type="PROSITE" id="PS50994">
    <property type="entry name" value="INTEGRASE"/>
    <property type="match status" value="1"/>
</dbReference>
<evidence type="ECO:0000256" key="15">
    <source>
        <dbReference type="SAM" id="MobiDB-lite"/>
    </source>
</evidence>
<feature type="region of interest" description="Disordered" evidence="15">
    <location>
        <begin position="1"/>
        <end position="27"/>
    </location>
</feature>
<keyword evidence="1" id="KW-0645">Protease</keyword>
<dbReference type="CDD" id="cd09274">
    <property type="entry name" value="RNase_HI_RT_Ty3"/>
    <property type="match status" value="1"/>
</dbReference>
<feature type="compositionally biased region" description="Pro residues" evidence="15">
    <location>
        <begin position="9"/>
        <end position="19"/>
    </location>
</feature>
<evidence type="ECO:0000256" key="1">
    <source>
        <dbReference type="ARBA" id="ARBA00022670"/>
    </source>
</evidence>
<dbReference type="Pfam" id="PF17917">
    <property type="entry name" value="RT_RNaseH"/>
    <property type="match status" value="1"/>
</dbReference>
<dbReference type="PANTHER" id="PTHR37984">
    <property type="entry name" value="PROTEIN CBG26694"/>
    <property type="match status" value="1"/>
</dbReference>
<dbReference type="InterPro" id="IPR041373">
    <property type="entry name" value="RT_RNaseH"/>
</dbReference>
<name>A0ABQ5DXF8_9ASTR</name>
<dbReference type="Pfam" id="PF00078">
    <property type="entry name" value="RVT_1"/>
    <property type="match status" value="1"/>
</dbReference>
<keyword evidence="10" id="KW-0229">DNA integration</keyword>
<evidence type="ECO:0000256" key="2">
    <source>
        <dbReference type="ARBA" id="ARBA00022679"/>
    </source>
</evidence>
<dbReference type="InterPro" id="IPR012337">
    <property type="entry name" value="RNaseH-like_sf"/>
</dbReference>
<dbReference type="Gene3D" id="3.10.10.10">
    <property type="entry name" value="HIV Type 1 Reverse Transcriptase, subunit A, domain 1"/>
    <property type="match status" value="1"/>
</dbReference>
<accession>A0ABQ5DXF8</accession>
<organism evidence="17 18">
    <name type="scientific">Tanacetum coccineum</name>
    <dbReference type="NCBI Taxonomy" id="301880"/>
    <lineage>
        <taxon>Eukaryota</taxon>
        <taxon>Viridiplantae</taxon>
        <taxon>Streptophyta</taxon>
        <taxon>Embryophyta</taxon>
        <taxon>Tracheophyta</taxon>
        <taxon>Spermatophyta</taxon>
        <taxon>Magnoliopsida</taxon>
        <taxon>eudicotyledons</taxon>
        <taxon>Gunneridae</taxon>
        <taxon>Pentapetalae</taxon>
        <taxon>asterids</taxon>
        <taxon>campanulids</taxon>
        <taxon>Asterales</taxon>
        <taxon>Asteraceae</taxon>
        <taxon>Asteroideae</taxon>
        <taxon>Anthemideae</taxon>
        <taxon>Anthemidinae</taxon>
        <taxon>Tanacetum</taxon>
    </lineage>
</organism>
<keyword evidence="13" id="KW-0238">DNA-binding</keyword>
<dbReference type="InterPro" id="IPR043128">
    <property type="entry name" value="Rev_trsase/Diguanyl_cyclase"/>
</dbReference>
<evidence type="ECO:0000256" key="7">
    <source>
        <dbReference type="ARBA" id="ARBA00022759"/>
    </source>
</evidence>
<dbReference type="SUPFAM" id="SSF53098">
    <property type="entry name" value="Ribonuclease H-like"/>
    <property type="match status" value="1"/>
</dbReference>
<evidence type="ECO:0000313" key="17">
    <source>
        <dbReference type="EMBL" id="GJT43896.1"/>
    </source>
</evidence>
<dbReference type="InterPro" id="IPR001584">
    <property type="entry name" value="Integrase_cat-core"/>
</dbReference>
<dbReference type="InterPro" id="IPR041588">
    <property type="entry name" value="Integrase_H2C2"/>
</dbReference>
<keyword evidence="9" id="KW-0460">Magnesium</keyword>
<evidence type="ECO:0000256" key="5">
    <source>
        <dbReference type="ARBA" id="ARBA00022723"/>
    </source>
</evidence>
<keyword evidence="18" id="KW-1185">Reference proteome</keyword>
<proteinExistence type="predicted"/>
<reference evidence="17" key="1">
    <citation type="journal article" date="2022" name="Int. J. Mol. Sci.">
        <title>Draft Genome of Tanacetum Coccineum: Genomic Comparison of Closely Related Tanacetum-Family Plants.</title>
        <authorList>
            <person name="Yamashiro T."/>
            <person name="Shiraishi A."/>
            <person name="Nakayama K."/>
            <person name="Satake H."/>
        </authorList>
    </citation>
    <scope>NUCLEOTIDE SEQUENCE</scope>
</reference>
<keyword evidence="14" id="KW-0233">DNA recombination</keyword>
<evidence type="ECO:0000256" key="3">
    <source>
        <dbReference type="ARBA" id="ARBA00022695"/>
    </source>
</evidence>
<gene>
    <name evidence="17" type="ORF">Tco_0952611</name>
</gene>
<protein>
    <submittedName>
        <fullName evidence="17">Reverse transcriptase domain-containing protein</fullName>
    </submittedName>
</protein>
<evidence type="ECO:0000256" key="14">
    <source>
        <dbReference type="ARBA" id="ARBA00023172"/>
    </source>
</evidence>
<keyword evidence="12" id="KW-0239">DNA-directed DNA polymerase</keyword>
<evidence type="ECO:0000256" key="8">
    <source>
        <dbReference type="ARBA" id="ARBA00022801"/>
    </source>
</evidence>
<keyword evidence="8" id="KW-0378">Hydrolase</keyword>
<evidence type="ECO:0000256" key="13">
    <source>
        <dbReference type="ARBA" id="ARBA00023125"/>
    </source>
</evidence>
<keyword evidence="11 17" id="KW-0695">RNA-directed DNA polymerase</keyword>
<evidence type="ECO:0000256" key="6">
    <source>
        <dbReference type="ARBA" id="ARBA00022750"/>
    </source>
</evidence>
<keyword evidence="3" id="KW-0548">Nucleotidyltransferase</keyword>
<evidence type="ECO:0000256" key="10">
    <source>
        <dbReference type="ARBA" id="ARBA00022908"/>
    </source>
</evidence>
<evidence type="ECO:0000259" key="16">
    <source>
        <dbReference type="PROSITE" id="PS50994"/>
    </source>
</evidence>
<dbReference type="Gene3D" id="1.10.340.70">
    <property type="match status" value="1"/>
</dbReference>
<dbReference type="InterPro" id="IPR000477">
    <property type="entry name" value="RT_dom"/>
</dbReference>
<reference evidence="17" key="2">
    <citation type="submission" date="2022-01" db="EMBL/GenBank/DDBJ databases">
        <authorList>
            <person name="Yamashiro T."/>
            <person name="Shiraishi A."/>
            <person name="Satake H."/>
            <person name="Nakayama K."/>
        </authorList>
    </citation>
    <scope>NUCLEOTIDE SEQUENCE</scope>
</reference>
<dbReference type="EMBL" id="BQNB010015768">
    <property type="protein sequence ID" value="GJT43896.1"/>
    <property type="molecule type" value="Genomic_DNA"/>
</dbReference>
<dbReference type="Gene3D" id="3.30.420.10">
    <property type="entry name" value="Ribonuclease H-like superfamily/Ribonuclease H"/>
    <property type="match status" value="1"/>
</dbReference>
<keyword evidence="2" id="KW-0808">Transferase</keyword>
<keyword evidence="7" id="KW-0255">Endonuclease</keyword>
<sequence>MSASQDEILPPPPPPPSSPQTPTQQTPHSLREMFLLKICMANSKVLCVQGERNVRKTKTLMSPKANEPTLSDIPIVRDFEDVFPDDLSGLPPQRQVEFRIDLILRVTPVAKSPYRLVPSEMQELSEQLQELQDKVFIRPSHSPWGAPVLFVKKKDGSFCMCIDYHELNKLTIKNRYPLPRIDDLFDQLQGARYFSKIDFDLVRVHDDDDISKIAFRTRYGHFEFTVMPFGLTNAPAVFMDLMNRVCKPYLDKFVIVFIDDILINSKTKEDHENHLRLMLDLLRMEKLYAKFSKCEFWLQEVHFLGHVVNHDGIHVDPSKIEAVKSWKAPTTPSEVRSFLGLAGYYRRFIENFSKIAKPLTSLTQKNQKYEWGEKQEEAFPTLKDNLCNALILSLPDGVKDFVVYCDALNQGLGCVLMQRDKVIAYESRKLKSQVKNYTTHDLELGAVVFALKIWRHYLYGTKSVIYTDHKSLQHIFDQKELNMRQRRWLKLFSDYECEIKYHPGKANVVVDALTQGEAFKDKNVIAEGLNGTDQQMEKREDGSLHYMDRIWVPLVRSVRTKIMDEAHKTRYSVHPGADKMYYDLRDMYWWPAMDFITKLPRSSSGHDAIWVIVDRLTKSAHFLAIREDYSMEKLARLYIDEIVARHGVPTSIISDRDGRFTSRFWQTMQKALGTRLDMSTAYHPQTDGQSERTIQTLEDMLRACVIDFGGSWNIHLPLAEFSYNNSYHSSIRCAPFEALYGRKCRSPVLWAEIGDSGLIGPELVQETTDKVVVIRDRLKAARDRQKSYADNRRKPLEFQVGDHVMLKVSPWKGVVRFGKKGKLAPRFVGPFEILERIGPVAYRLRLPEELSSVHDTFHVSNLKKCLADANLHVPLDEIKVDKTLRFVEEPLEIMDREVKTLKRSKIPIVKVRWNSKRGPEFTWEREDHMKAKYPQLFENAIVETNEHSLAAPFEELYGRKVKRSSESYTNSRRNTLEFQVGDHVMLKVSLWKGVVRFGKKGKLAPRFVGPFEILEELVLRFSGCNLHVPLDEIKVVGVESPLCFVEEPLEIMDREVKTLKRSKIPIVKVRWNSKRGPEFTWECEDHMKAKYP</sequence>
<dbReference type="Proteomes" id="UP001151760">
    <property type="component" value="Unassembled WGS sequence"/>
</dbReference>
<dbReference type="CDD" id="cd01647">
    <property type="entry name" value="RT_LTR"/>
    <property type="match status" value="1"/>
</dbReference>
<dbReference type="Pfam" id="PF17921">
    <property type="entry name" value="Integrase_H2C2"/>
    <property type="match status" value="1"/>
</dbReference>
<evidence type="ECO:0000256" key="4">
    <source>
        <dbReference type="ARBA" id="ARBA00022722"/>
    </source>
</evidence>
<evidence type="ECO:0000256" key="11">
    <source>
        <dbReference type="ARBA" id="ARBA00022918"/>
    </source>
</evidence>
<dbReference type="InterPro" id="IPR056924">
    <property type="entry name" value="SH3_Tf2-1"/>
</dbReference>
<dbReference type="SUPFAM" id="SSF56672">
    <property type="entry name" value="DNA/RNA polymerases"/>
    <property type="match status" value="1"/>
</dbReference>
<comment type="caution">
    <text evidence="17">The sequence shown here is derived from an EMBL/GenBank/DDBJ whole genome shotgun (WGS) entry which is preliminary data.</text>
</comment>
<dbReference type="Pfam" id="PF24626">
    <property type="entry name" value="SH3_Tf2-1"/>
    <property type="match status" value="2"/>
</dbReference>
<keyword evidence="6" id="KW-0064">Aspartyl protease</keyword>
<keyword evidence="4" id="KW-0540">Nuclease</keyword>
<dbReference type="GO" id="GO:0003964">
    <property type="term" value="F:RNA-directed DNA polymerase activity"/>
    <property type="evidence" value="ECO:0007669"/>
    <property type="project" value="UniProtKB-KW"/>
</dbReference>
<dbReference type="Gene3D" id="3.30.70.270">
    <property type="match status" value="2"/>
</dbReference>
<dbReference type="InterPro" id="IPR043502">
    <property type="entry name" value="DNA/RNA_pol_sf"/>
</dbReference>
<dbReference type="PANTHER" id="PTHR37984:SF5">
    <property type="entry name" value="PROTEIN NYNRIN-LIKE"/>
    <property type="match status" value="1"/>
</dbReference>
<dbReference type="InterPro" id="IPR036397">
    <property type="entry name" value="RNaseH_sf"/>
</dbReference>
<evidence type="ECO:0000313" key="18">
    <source>
        <dbReference type="Proteomes" id="UP001151760"/>
    </source>
</evidence>
<evidence type="ECO:0000256" key="12">
    <source>
        <dbReference type="ARBA" id="ARBA00022932"/>
    </source>
</evidence>
<keyword evidence="5" id="KW-0479">Metal-binding</keyword>
<feature type="domain" description="Integrase catalytic" evidence="16">
    <location>
        <begin position="571"/>
        <end position="743"/>
    </location>
</feature>
<evidence type="ECO:0000256" key="9">
    <source>
        <dbReference type="ARBA" id="ARBA00022842"/>
    </source>
</evidence>
<dbReference type="InterPro" id="IPR050951">
    <property type="entry name" value="Retrovirus_Pol_polyprotein"/>
</dbReference>